<dbReference type="SUPFAM" id="SSF55785">
    <property type="entry name" value="PYP-like sensor domain (PAS domain)"/>
    <property type="match status" value="3"/>
</dbReference>
<feature type="domain" description="EAL" evidence="3">
    <location>
        <begin position="602"/>
        <end position="867"/>
    </location>
</feature>
<dbReference type="InterPro" id="IPR000160">
    <property type="entry name" value="GGDEF_dom"/>
</dbReference>
<feature type="domain" description="PAS" evidence="1">
    <location>
        <begin position="37"/>
        <end position="108"/>
    </location>
</feature>
<evidence type="ECO:0000259" key="2">
    <source>
        <dbReference type="PROSITE" id="PS50113"/>
    </source>
</evidence>
<evidence type="ECO:0000313" key="6">
    <source>
        <dbReference type="Proteomes" id="UP000317763"/>
    </source>
</evidence>
<feature type="domain" description="PAC" evidence="2">
    <location>
        <begin position="242"/>
        <end position="293"/>
    </location>
</feature>
<evidence type="ECO:0000259" key="3">
    <source>
        <dbReference type="PROSITE" id="PS50883"/>
    </source>
</evidence>
<dbReference type="CDD" id="cd00130">
    <property type="entry name" value="PAS"/>
    <property type="match status" value="1"/>
</dbReference>
<evidence type="ECO:0000259" key="1">
    <source>
        <dbReference type="PROSITE" id="PS50112"/>
    </source>
</evidence>
<organism evidence="5 6">
    <name type="scientific">Tepidimonas taiwanensis</name>
    <dbReference type="NCBI Taxonomy" id="307486"/>
    <lineage>
        <taxon>Bacteria</taxon>
        <taxon>Pseudomonadati</taxon>
        <taxon>Pseudomonadota</taxon>
        <taxon>Betaproteobacteria</taxon>
        <taxon>Burkholderiales</taxon>
        <taxon>Tepidimonas</taxon>
    </lineage>
</organism>
<dbReference type="Pfam" id="PF12860">
    <property type="entry name" value="PAS_7"/>
    <property type="match status" value="2"/>
</dbReference>
<comment type="caution">
    <text evidence="5">The sequence shown here is derived from an EMBL/GenBank/DDBJ whole genome shotgun (WGS) entry which is preliminary data.</text>
</comment>
<dbReference type="Pfam" id="PF00990">
    <property type="entry name" value="GGDEF"/>
    <property type="match status" value="1"/>
</dbReference>
<dbReference type="CDD" id="cd01949">
    <property type="entry name" value="GGDEF"/>
    <property type="match status" value="1"/>
</dbReference>
<sequence length="889" mass="99821">MTIWLGIVGWILALVFGIGWWHAHRCHRRMRALFEAEQRWFSSLLDRLGIAYWCRNLDTQALWWSDGFRRMHGVAPEEPVGRERALRHVVPEDRTRVNMVLETAYVQGSGETSYRIQQPDGRVTHHVLRIAVSREPASGQRIAYGVSLDITDRVELENALRERTAYLEAIVAHLPMGLSVFDCDLKLRVWNAEFGRILELPSELLTEGRDFDELIRLPAQRGEYGDVDVEEAVAQRRAMALRFEPHRLERTRPNGRTHLVIGEPILHNGQVVGFVSTYTDITEQKQEHERLARAIDVLRTLLDNIPVGITMIDAQLRLQVWNERLLHVLDLPRELLERPGVTLPDILRYNIERGEYGPTDDVDATLAAMRERALRFEPHDFERTRPNGRVLHVRGQPLATGGYVTIYEDVTQQRTTQAEIEQQARTDALTGLLNRHALPAVLTQIIATAQREGRPVAVLFIDLDRFKAINDSLGHEVGDAVLVESARRLRTRLRNSDVVARIGGDEFVVVLTGITDAADAAHVATQLVEDLSQRIAAATGHHDAAPPLHVSPSIGIAVFPKDATRPSELLRLADIAMYHAKGEGGSGWRFYTPAMNEQVLHRIRLETRLRDAIAHDQLVLYYQPIHALTEDLPLIGFEALVRWPQPDGEILPPAAFMPVAEQSAELIEALGRWVCKTVARQRQRWRALHPGWPPLTIAINLSAKQFDRAGLAERIRRAFVDAEGATEPSALPLLGIEFEITESVMMRDPISAEEELERLREMGAHIAIDDFGTGYSSLAYIKHLPIDRIKIDRAFVHDLAHDTDDAAIVCAAVEMGHRLGRSVVAEGVETAEQLQRLHAIGCDAVQGFALARPMPAHQVPSYVQRVSRGDHLQPWLFGPFASVGTSAAA</sequence>
<dbReference type="PROSITE" id="PS50883">
    <property type="entry name" value="EAL"/>
    <property type="match status" value="1"/>
</dbReference>
<dbReference type="Gene3D" id="3.20.20.450">
    <property type="entry name" value="EAL domain"/>
    <property type="match status" value="1"/>
</dbReference>
<dbReference type="Proteomes" id="UP000317763">
    <property type="component" value="Unassembled WGS sequence"/>
</dbReference>
<dbReference type="OrthoDB" id="9813903at2"/>
<dbReference type="STRING" id="307486.GCA_000807215_01891"/>
<dbReference type="CDD" id="cd01948">
    <property type="entry name" value="EAL"/>
    <property type="match status" value="1"/>
</dbReference>
<dbReference type="InterPro" id="IPR013655">
    <property type="entry name" value="PAS_fold_3"/>
</dbReference>
<dbReference type="InterPro" id="IPR001633">
    <property type="entry name" value="EAL_dom"/>
</dbReference>
<dbReference type="PROSITE" id="PS50112">
    <property type="entry name" value="PAS"/>
    <property type="match status" value="1"/>
</dbReference>
<keyword evidence="6" id="KW-1185">Reference proteome</keyword>
<dbReference type="AlphaFoldDB" id="A0A554XBB5"/>
<evidence type="ECO:0000313" key="5">
    <source>
        <dbReference type="EMBL" id="TSE33131.1"/>
    </source>
</evidence>
<dbReference type="InterPro" id="IPR035965">
    <property type="entry name" value="PAS-like_dom_sf"/>
</dbReference>
<dbReference type="PANTHER" id="PTHR44757:SF2">
    <property type="entry name" value="BIOFILM ARCHITECTURE MAINTENANCE PROTEIN MBAA"/>
    <property type="match status" value="1"/>
</dbReference>
<dbReference type="InterPro" id="IPR035919">
    <property type="entry name" value="EAL_sf"/>
</dbReference>
<proteinExistence type="predicted"/>
<dbReference type="SUPFAM" id="SSF55073">
    <property type="entry name" value="Nucleotide cyclase"/>
    <property type="match status" value="1"/>
</dbReference>
<dbReference type="InterPro" id="IPR029787">
    <property type="entry name" value="Nucleotide_cyclase"/>
</dbReference>
<dbReference type="InterPro" id="IPR052155">
    <property type="entry name" value="Biofilm_reg_signaling"/>
</dbReference>
<reference evidence="5 6" key="1">
    <citation type="submission" date="2019-07" db="EMBL/GenBank/DDBJ databases">
        <title>Tepidimonas taiwanensis I1-1 draft genome.</title>
        <authorList>
            <person name="Da Costa M.S."/>
            <person name="Froufe H.J.C."/>
            <person name="Egas C."/>
            <person name="Albuquerque L."/>
        </authorList>
    </citation>
    <scope>NUCLEOTIDE SEQUENCE [LARGE SCALE GENOMIC DNA]</scope>
    <source>
        <strain evidence="5 6">I1-1</strain>
    </source>
</reference>
<dbReference type="NCBIfam" id="TIGR00254">
    <property type="entry name" value="GGDEF"/>
    <property type="match status" value="1"/>
</dbReference>
<dbReference type="SUPFAM" id="SSF141868">
    <property type="entry name" value="EAL domain-like"/>
    <property type="match status" value="1"/>
</dbReference>
<dbReference type="InterPro" id="IPR001610">
    <property type="entry name" value="PAC"/>
</dbReference>
<dbReference type="GO" id="GO:0003824">
    <property type="term" value="F:catalytic activity"/>
    <property type="evidence" value="ECO:0007669"/>
    <property type="project" value="UniProtKB-ARBA"/>
</dbReference>
<dbReference type="InterPro" id="IPR000700">
    <property type="entry name" value="PAS-assoc_C"/>
</dbReference>
<protein>
    <submittedName>
        <fullName evidence="5">Putative signaling protein</fullName>
    </submittedName>
</protein>
<evidence type="ECO:0000259" key="4">
    <source>
        <dbReference type="PROSITE" id="PS50887"/>
    </source>
</evidence>
<dbReference type="EMBL" id="VJOM01000005">
    <property type="protein sequence ID" value="TSE33131.1"/>
    <property type="molecule type" value="Genomic_DNA"/>
</dbReference>
<dbReference type="InterPro" id="IPR043128">
    <property type="entry name" value="Rev_trsase/Diguanyl_cyclase"/>
</dbReference>
<dbReference type="InterPro" id="IPR000014">
    <property type="entry name" value="PAS"/>
</dbReference>
<dbReference type="SMART" id="SM00091">
    <property type="entry name" value="PAS"/>
    <property type="match status" value="3"/>
</dbReference>
<feature type="domain" description="GGDEF" evidence="4">
    <location>
        <begin position="454"/>
        <end position="593"/>
    </location>
</feature>
<dbReference type="PANTHER" id="PTHR44757">
    <property type="entry name" value="DIGUANYLATE CYCLASE DGCP"/>
    <property type="match status" value="1"/>
</dbReference>
<dbReference type="Pfam" id="PF00563">
    <property type="entry name" value="EAL"/>
    <property type="match status" value="1"/>
</dbReference>
<dbReference type="Gene3D" id="3.30.450.20">
    <property type="entry name" value="PAS domain"/>
    <property type="match status" value="3"/>
</dbReference>
<dbReference type="SMART" id="SM00052">
    <property type="entry name" value="EAL"/>
    <property type="match status" value="1"/>
</dbReference>
<dbReference type="PROSITE" id="PS50113">
    <property type="entry name" value="PAC"/>
    <property type="match status" value="2"/>
</dbReference>
<dbReference type="NCBIfam" id="TIGR00229">
    <property type="entry name" value="sensory_box"/>
    <property type="match status" value="1"/>
</dbReference>
<name>A0A554XBB5_9BURK</name>
<accession>A0A554XBB5</accession>
<dbReference type="SMART" id="SM00267">
    <property type="entry name" value="GGDEF"/>
    <property type="match status" value="1"/>
</dbReference>
<dbReference type="Gene3D" id="3.30.70.270">
    <property type="match status" value="1"/>
</dbReference>
<dbReference type="PROSITE" id="PS50887">
    <property type="entry name" value="GGDEF"/>
    <property type="match status" value="1"/>
</dbReference>
<feature type="domain" description="PAC" evidence="2">
    <location>
        <begin position="110"/>
        <end position="162"/>
    </location>
</feature>
<dbReference type="Pfam" id="PF08447">
    <property type="entry name" value="PAS_3"/>
    <property type="match status" value="1"/>
</dbReference>
<dbReference type="FunFam" id="3.30.70.270:FF:000001">
    <property type="entry name" value="Diguanylate cyclase domain protein"/>
    <property type="match status" value="1"/>
</dbReference>
<gene>
    <name evidence="5" type="ORF">Ttaiw_00676</name>
</gene>
<dbReference type="SMART" id="SM00086">
    <property type="entry name" value="PAC"/>
    <property type="match status" value="2"/>
</dbReference>